<dbReference type="GO" id="GO:0043720">
    <property type="term" value="F:3-keto-5-aminohexanoate cleavage activity"/>
    <property type="evidence" value="ECO:0007669"/>
    <property type="project" value="InterPro"/>
</dbReference>
<dbReference type="InterPro" id="IPR008567">
    <property type="entry name" value="BKACE"/>
</dbReference>
<dbReference type="InterPro" id="IPR013785">
    <property type="entry name" value="Aldolase_TIM"/>
</dbReference>
<evidence type="ECO:0000313" key="2">
    <source>
        <dbReference type="Proteomes" id="UP001234585"/>
    </source>
</evidence>
<reference evidence="1 2" key="1">
    <citation type="submission" date="2023-08" db="EMBL/GenBank/DDBJ databases">
        <title>Pathogen: clinical or host-associated sample.</title>
        <authorList>
            <person name="Hergert J."/>
            <person name="Casey R."/>
            <person name="Wagner J."/>
            <person name="Young E.L."/>
            <person name="Oakeson K.F."/>
        </authorList>
    </citation>
    <scope>NUCLEOTIDE SEQUENCE [LARGE SCALE GENOMIC DNA]</scope>
    <source>
        <strain evidence="1 2">1760953</strain>
    </source>
</reference>
<proteinExistence type="predicted"/>
<name>A0AA50CIU3_9HYPH</name>
<dbReference type="PANTHER" id="PTHR37418">
    <property type="entry name" value="3-KETO-5-AMINOHEXANOATE CLEAVAGE ENZYME-RELATED"/>
    <property type="match status" value="1"/>
</dbReference>
<accession>A0AA50CIU3</accession>
<dbReference type="PANTHER" id="PTHR37418:SF1">
    <property type="entry name" value="3-KETO-5-AMINOHEXANOATE CLEAVAGE PROTEIN"/>
    <property type="match status" value="1"/>
</dbReference>
<dbReference type="Proteomes" id="UP001234585">
    <property type="component" value="Chromosome"/>
</dbReference>
<sequence length="240" mass="25927">MIVQACLNGARPRDYHPRLPTTPDAMAADGAVCIVAGAAELHIHPRGADGRESLAAIDDTMLAMRRACPGTLIGVSTGAWIEGDVERTRDCISRWRVLPDYASVNLSEPDAPAVIGLLHRMGVGVEAGLATVADAERLAALADRHRVFRVLIEIEAQDLAGADAIADGIERVLARADIVRPILLHGFDDTVWHFVARARQKRWSTRVGLEDGRLLMNGEWASDNTELVAEAAALYRRSAA</sequence>
<gene>
    <name evidence="1" type="ORF">Q9313_13200</name>
</gene>
<dbReference type="AlphaFoldDB" id="A0AA50CIU3"/>
<organism evidence="1 2">
    <name type="scientific">Shinella sumterensis</name>
    <dbReference type="NCBI Taxonomy" id="1967501"/>
    <lineage>
        <taxon>Bacteria</taxon>
        <taxon>Pseudomonadati</taxon>
        <taxon>Pseudomonadota</taxon>
        <taxon>Alphaproteobacteria</taxon>
        <taxon>Hyphomicrobiales</taxon>
        <taxon>Rhizobiaceae</taxon>
        <taxon>Shinella</taxon>
    </lineage>
</organism>
<dbReference type="Pfam" id="PF05853">
    <property type="entry name" value="BKACE"/>
    <property type="match status" value="1"/>
</dbReference>
<dbReference type="RefSeq" id="WP_306036921.1">
    <property type="nucleotide sequence ID" value="NZ_CP132302.1"/>
</dbReference>
<dbReference type="Gene3D" id="3.20.20.70">
    <property type="entry name" value="Aldolase class I"/>
    <property type="match status" value="2"/>
</dbReference>
<protein>
    <submittedName>
        <fullName evidence="1">3-keto-5-aminohexanoate cleavage protein</fullName>
    </submittedName>
</protein>
<keyword evidence="2" id="KW-1185">Reference proteome</keyword>
<evidence type="ECO:0000313" key="1">
    <source>
        <dbReference type="EMBL" id="WLR96653.1"/>
    </source>
</evidence>
<dbReference type="EMBL" id="CP132302">
    <property type="protein sequence ID" value="WLR96653.1"/>
    <property type="molecule type" value="Genomic_DNA"/>
</dbReference>